<evidence type="ECO:0000313" key="6">
    <source>
        <dbReference type="EMBL" id="SHO65701.1"/>
    </source>
</evidence>
<gene>
    <name evidence="4" type="primary">purN</name>
    <name evidence="6" type="ORF">SAMN02745172_02347</name>
</gene>
<feature type="binding site" evidence="4">
    <location>
        <position position="110"/>
    </location>
    <ligand>
        <name>(6R)-10-formyltetrahydrofolate</name>
        <dbReference type="ChEBI" id="CHEBI:195366"/>
    </ligand>
</feature>
<accession>A0A1M7ZLE5</accession>
<feature type="binding site" evidence="4">
    <location>
        <begin position="93"/>
        <end position="96"/>
    </location>
    <ligand>
        <name>(6R)-10-formyltetrahydrofolate</name>
        <dbReference type="ChEBI" id="CHEBI:195366"/>
    </ligand>
</feature>
<feature type="site" description="Raises pKa of active site His" evidence="4">
    <location>
        <position position="148"/>
    </location>
</feature>
<evidence type="ECO:0000256" key="3">
    <source>
        <dbReference type="ARBA" id="ARBA00022755"/>
    </source>
</evidence>
<dbReference type="RefSeq" id="WP_073628784.1">
    <property type="nucleotide sequence ID" value="NZ_FRXO01000004.1"/>
</dbReference>
<dbReference type="InterPro" id="IPR036477">
    <property type="entry name" value="Formyl_transf_N_sf"/>
</dbReference>
<comment type="function">
    <text evidence="4">Catalyzes the transfer of a formyl group from 10-formyltetrahydrofolate to 5-phospho-ribosyl-glycinamide (GAR), producing 5-phospho-ribosyl-N-formylglycinamide (FGAR) and tetrahydrofolate.</text>
</comment>
<comment type="similarity">
    <text evidence="4">Belongs to the GART family.</text>
</comment>
<keyword evidence="3 4" id="KW-0658">Purine biosynthesis</keyword>
<evidence type="ECO:0000256" key="1">
    <source>
        <dbReference type="ARBA" id="ARBA00005054"/>
    </source>
</evidence>
<comment type="pathway">
    <text evidence="1 4">Purine metabolism; IMP biosynthesis via de novo pathway; N(2)-formyl-N(1)-(5-phospho-D-ribosyl)glycinamide from N(1)-(5-phospho-D-ribosyl)glycinamide (10-formyl THF route): step 1/1.</text>
</comment>
<dbReference type="OrthoDB" id="9806170at2"/>
<dbReference type="Gene3D" id="3.40.50.170">
    <property type="entry name" value="Formyl transferase, N-terminal domain"/>
    <property type="match status" value="1"/>
</dbReference>
<dbReference type="EC" id="2.1.2.2" evidence="4"/>
<proteinExistence type="inferred from homology"/>
<sequence>MTKIRTAILVSGRGSNMASLIAAAEADPAFPAAFALVLSNRPGAGALARAAEHGIETAVIDHKAYPDREAFDRALDARLRESGIELVCLAGFMRLLTPWLVETWRDRMLNIHPALLPSYKGLHTHERALADGVKLHGCTVHLVRSEMDAGPIVAQAAVPVVTGDTPDTLSARVLEAEHRLYPLALSLWASGRAKLEDEKVVVSGEGAAPSALVWPEA</sequence>
<comment type="catalytic activity">
    <reaction evidence="4">
        <text>N(1)-(5-phospho-beta-D-ribosyl)glycinamide + (6R)-10-formyltetrahydrofolate = N(2)-formyl-N(1)-(5-phospho-beta-D-ribosyl)glycinamide + (6S)-5,6,7,8-tetrahydrofolate + H(+)</text>
        <dbReference type="Rhea" id="RHEA:15053"/>
        <dbReference type="ChEBI" id="CHEBI:15378"/>
        <dbReference type="ChEBI" id="CHEBI:57453"/>
        <dbReference type="ChEBI" id="CHEBI:143788"/>
        <dbReference type="ChEBI" id="CHEBI:147286"/>
        <dbReference type="ChEBI" id="CHEBI:195366"/>
        <dbReference type="EC" id="2.1.2.2"/>
    </reaction>
</comment>
<dbReference type="Pfam" id="PF00551">
    <property type="entry name" value="Formyl_trans_N"/>
    <property type="match status" value="1"/>
</dbReference>
<dbReference type="GO" id="GO:0006189">
    <property type="term" value="P:'de novo' IMP biosynthetic process"/>
    <property type="evidence" value="ECO:0007669"/>
    <property type="project" value="UniProtKB-UniRule"/>
</dbReference>
<evidence type="ECO:0000256" key="2">
    <source>
        <dbReference type="ARBA" id="ARBA00022679"/>
    </source>
</evidence>
<evidence type="ECO:0000256" key="4">
    <source>
        <dbReference type="HAMAP-Rule" id="MF_01930"/>
    </source>
</evidence>
<dbReference type="EMBL" id="FRXO01000004">
    <property type="protein sequence ID" value="SHO65701.1"/>
    <property type="molecule type" value="Genomic_DNA"/>
</dbReference>
<dbReference type="STRING" id="1123029.SAMN02745172_02347"/>
<feature type="domain" description="Formyl transferase N-terminal" evidence="5">
    <location>
        <begin position="5"/>
        <end position="185"/>
    </location>
</feature>
<dbReference type="GO" id="GO:0005829">
    <property type="term" value="C:cytosol"/>
    <property type="evidence" value="ECO:0007669"/>
    <property type="project" value="TreeGrafter"/>
</dbReference>
<organism evidence="6 7">
    <name type="scientific">Pseudoxanthobacter soli DSM 19599</name>
    <dbReference type="NCBI Taxonomy" id="1123029"/>
    <lineage>
        <taxon>Bacteria</taxon>
        <taxon>Pseudomonadati</taxon>
        <taxon>Pseudomonadota</taxon>
        <taxon>Alphaproteobacteria</taxon>
        <taxon>Hyphomicrobiales</taxon>
        <taxon>Segnochrobactraceae</taxon>
        <taxon>Pseudoxanthobacter</taxon>
    </lineage>
</organism>
<feature type="active site" description="Proton donor" evidence="4">
    <location>
        <position position="112"/>
    </location>
</feature>
<protein>
    <recommendedName>
        <fullName evidence="4">Phosphoribosylglycinamide formyltransferase</fullName>
        <ecNumber evidence="4">2.1.2.2</ecNumber>
    </recommendedName>
    <alternativeName>
        <fullName evidence="4">5'-phosphoribosylglycinamide transformylase</fullName>
    </alternativeName>
    <alternativeName>
        <fullName evidence="4">GAR transformylase</fullName>
        <shortName evidence="4">GART</shortName>
    </alternativeName>
</protein>
<name>A0A1M7ZLE5_9HYPH</name>
<dbReference type="PANTHER" id="PTHR43369">
    <property type="entry name" value="PHOSPHORIBOSYLGLYCINAMIDE FORMYLTRANSFERASE"/>
    <property type="match status" value="1"/>
</dbReference>
<dbReference type="PANTHER" id="PTHR43369:SF2">
    <property type="entry name" value="PHOSPHORIBOSYLGLYCINAMIDE FORMYLTRANSFERASE"/>
    <property type="match status" value="1"/>
</dbReference>
<reference evidence="6 7" key="1">
    <citation type="submission" date="2016-12" db="EMBL/GenBank/DDBJ databases">
        <authorList>
            <person name="Song W.-J."/>
            <person name="Kurnit D.M."/>
        </authorList>
    </citation>
    <scope>NUCLEOTIDE SEQUENCE [LARGE SCALE GENOMIC DNA]</scope>
    <source>
        <strain evidence="6 7">DSM 19599</strain>
    </source>
</reference>
<feature type="binding site" evidence="4">
    <location>
        <position position="68"/>
    </location>
    <ligand>
        <name>(6R)-10-formyltetrahydrofolate</name>
        <dbReference type="ChEBI" id="CHEBI:195366"/>
    </ligand>
</feature>
<evidence type="ECO:0000313" key="7">
    <source>
        <dbReference type="Proteomes" id="UP000186406"/>
    </source>
</evidence>
<dbReference type="UniPathway" id="UPA00074">
    <property type="reaction ID" value="UER00126"/>
</dbReference>
<dbReference type="GO" id="GO:0004644">
    <property type="term" value="F:phosphoribosylglycinamide formyltransferase activity"/>
    <property type="evidence" value="ECO:0007669"/>
    <property type="project" value="UniProtKB-UniRule"/>
</dbReference>
<dbReference type="Proteomes" id="UP000186406">
    <property type="component" value="Unassembled WGS sequence"/>
</dbReference>
<keyword evidence="7" id="KW-1185">Reference proteome</keyword>
<evidence type="ECO:0000259" key="5">
    <source>
        <dbReference type="Pfam" id="PF00551"/>
    </source>
</evidence>
<dbReference type="HAMAP" id="MF_01930">
    <property type="entry name" value="PurN"/>
    <property type="match status" value="1"/>
</dbReference>
<dbReference type="InterPro" id="IPR004607">
    <property type="entry name" value="GART"/>
</dbReference>
<dbReference type="SUPFAM" id="SSF53328">
    <property type="entry name" value="Formyltransferase"/>
    <property type="match status" value="1"/>
</dbReference>
<dbReference type="NCBIfam" id="TIGR00639">
    <property type="entry name" value="PurN"/>
    <property type="match status" value="1"/>
</dbReference>
<keyword evidence="2 4" id="KW-0808">Transferase</keyword>
<dbReference type="AlphaFoldDB" id="A0A1M7ZLE5"/>
<dbReference type="InterPro" id="IPR002376">
    <property type="entry name" value="Formyl_transf_N"/>
</dbReference>
<feature type="binding site" evidence="4">
    <location>
        <begin position="14"/>
        <end position="16"/>
    </location>
    <ligand>
        <name>N(1)-(5-phospho-beta-D-ribosyl)glycinamide</name>
        <dbReference type="ChEBI" id="CHEBI:143788"/>
    </ligand>
</feature>
<dbReference type="CDD" id="cd08645">
    <property type="entry name" value="FMT_core_GART"/>
    <property type="match status" value="1"/>
</dbReference>